<dbReference type="SUPFAM" id="SSF88946">
    <property type="entry name" value="Sigma2 domain of RNA polymerase sigma factors"/>
    <property type="match status" value="1"/>
</dbReference>
<reference evidence="4 5" key="1">
    <citation type="submission" date="2021-12" db="EMBL/GenBank/DDBJ databases">
        <title>Discovery of the Pendulisporaceae a myxobacterial family with distinct sporulation behavior and unique specialized metabolism.</title>
        <authorList>
            <person name="Garcia R."/>
            <person name="Popoff A."/>
            <person name="Bader C.D."/>
            <person name="Loehr J."/>
            <person name="Walesch S."/>
            <person name="Walt C."/>
            <person name="Boldt J."/>
            <person name="Bunk B."/>
            <person name="Haeckl F.J.F.P.J."/>
            <person name="Gunesch A.P."/>
            <person name="Birkelbach J."/>
            <person name="Nuebel U."/>
            <person name="Pietschmann T."/>
            <person name="Bach T."/>
            <person name="Mueller R."/>
        </authorList>
    </citation>
    <scope>NUCLEOTIDE SEQUENCE [LARGE SCALE GENOMIC DNA]</scope>
    <source>
        <strain evidence="4 5">MSr11954</strain>
    </source>
</reference>
<dbReference type="PANTHER" id="PTHR47756">
    <property type="entry name" value="BLL6612 PROTEIN-RELATED"/>
    <property type="match status" value="1"/>
</dbReference>
<dbReference type="Gene3D" id="1.10.1740.10">
    <property type="match status" value="1"/>
</dbReference>
<evidence type="ECO:0000313" key="5">
    <source>
        <dbReference type="Proteomes" id="UP001370348"/>
    </source>
</evidence>
<feature type="domain" description="RNA polymerase sigma-70 region 2" evidence="1">
    <location>
        <begin position="17"/>
        <end position="85"/>
    </location>
</feature>
<keyword evidence="5" id="KW-1185">Reference proteome</keyword>
<dbReference type="Proteomes" id="UP001370348">
    <property type="component" value="Chromosome"/>
</dbReference>
<evidence type="ECO:0000259" key="2">
    <source>
        <dbReference type="Pfam" id="PF08281"/>
    </source>
</evidence>
<dbReference type="Pfam" id="PF04542">
    <property type="entry name" value="Sigma70_r2"/>
    <property type="match status" value="1"/>
</dbReference>
<dbReference type="InterPro" id="IPR046531">
    <property type="entry name" value="DUF6596"/>
</dbReference>
<sequence>MSDRRPHDVSDLELGNLFRREAGRMTSALARVFGVHNLPLVEDVVSDAILRALEVWKISGVPENPAAWLTAVAKNRAIDVLRREKTARTFEPALAAALSTEWALVPAVEEAFRDEVVKNEQLRMMFACCHAQLGEEVQVALVLHLLSGFGAREIGAAFLVSEAAVEKRLQRGKAKLAEARSLPSIDEGRVAAHLGAVHRALYLLFNEGYHGAHREGSVREDLCAEAIHLTSLLATSDATKKPSTFALLALMCFAGARLPARRDTNGELVALEDQDRARWDHALVRRALAALESAAEGDELTAYHLEAAIAYEHAAASSRADTRWDRIVALYEALMQLAPSPVIALNHAIAVGEAEGPERGLEALEAIDDADQLDDYPFHAAAMGELLLRMNRRAEARRAFEKACAKARTPDERRWFATRLRACSDA</sequence>
<name>A0ABZ2LST7_9BACT</name>
<dbReference type="InterPro" id="IPR014284">
    <property type="entry name" value="RNA_pol_sigma-70_dom"/>
</dbReference>
<organism evidence="4 5">
    <name type="scientific">Pendulispora albinea</name>
    <dbReference type="NCBI Taxonomy" id="2741071"/>
    <lineage>
        <taxon>Bacteria</taxon>
        <taxon>Pseudomonadati</taxon>
        <taxon>Myxococcota</taxon>
        <taxon>Myxococcia</taxon>
        <taxon>Myxococcales</taxon>
        <taxon>Sorangiineae</taxon>
        <taxon>Pendulisporaceae</taxon>
        <taxon>Pendulispora</taxon>
    </lineage>
</organism>
<evidence type="ECO:0000259" key="3">
    <source>
        <dbReference type="Pfam" id="PF20239"/>
    </source>
</evidence>
<dbReference type="Pfam" id="PF20239">
    <property type="entry name" value="DUF6596"/>
    <property type="match status" value="1"/>
</dbReference>
<dbReference type="PANTHER" id="PTHR47756:SF2">
    <property type="entry name" value="BLL6612 PROTEIN"/>
    <property type="match status" value="1"/>
</dbReference>
<dbReference type="InterPro" id="IPR007627">
    <property type="entry name" value="RNA_pol_sigma70_r2"/>
</dbReference>
<dbReference type="InterPro" id="IPR013324">
    <property type="entry name" value="RNA_pol_sigma_r3/r4-like"/>
</dbReference>
<dbReference type="RefSeq" id="WP_394823569.1">
    <property type="nucleotide sequence ID" value="NZ_CP089984.1"/>
</dbReference>
<dbReference type="Pfam" id="PF08281">
    <property type="entry name" value="Sigma70_r4_2"/>
    <property type="match status" value="1"/>
</dbReference>
<dbReference type="NCBIfam" id="TIGR02937">
    <property type="entry name" value="sigma70-ECF"/>
    <property type="match status" value="1"/>
</dbReference>
<dbReference type="InterPro" id="IPR013249">
    <property type="entry name" value="RNA_pol_sigma70_r4_t2"/>
</dbReference>
<dbReference type="SUPFAM" id="SSF88659">
    <property type="entry name" value="Sigma3 and sigma4 domains of RNA polymerase sigma factors"/>
    <property type="match status" value="1"/>
</dbReference>
<gene>
    <name evidence="4" type="ORF">LZC94_39755</name>
</gene>
<dbReference type="EMBL" id="CP089984">
    <property type="protein sequence ID" value="WXB13953.1"/>
    <property type="molecule type" value="Genomic_DNA"/>
</dbReference>
<feature type="domain" description="DUF6596" evidence="3">
    <location>
        <begin position="194"/>
        <end position="295"/>
    </location>
</feature>
<evidence type="ECO:0000313" key="4">
    <source>
        <dbReference type="EMBL" id="WXB13953.1"/>
    </source>
</evidence>
<dbReference type="InterPro" id="IPR036388">
    <property type="entry name" value="WH-like_DNA-bd_sf"/>
</dbReference>
<feature type="domain" description="RNA polymerase sigma factor 70 region 4 type 2" evidence="2">
    <location>
        <begin position="124"/>
        <end position="176"/>
    </location>
</feature>
<proteinExistence type="predicted"/>
<dbReference type="Gene3D" id="1.10.10.10">
    <property type="entry name" value="Winged helix-like DNA-binding domain superfamily/Winged helix DNA-binding domain"/>
    <property type="match status" value="1"/>
</dbReference>
<evidence type="ECO:0000259" key="1">
    <source>
        <dbReference type="Pfam" id="PF04542"/>
    </source>
</evidence>
<accession>A0ABZ2LST7</accession>
<dbReference type="InterPro" id="IPR013325">
    <property type="entry name" value="RNA_pol_sigma_r2"/>
</dbReference>
<protein>
    <submittedName>
        <fullName evidence="4">Sigma-70 family RNA polymerase sigma factor</fullName>
    </submittedName>
</protein>